<dbReference type="AlphaFoldDB" id="A0A318SNG3"/>
<dbReference type="EMBL" id="QJTE01000006">
    <property type="protein sequence ID" value="PYE81412.1"/>
    <property type="molecule type" value="Genomic_DNA"/>
</dbReference>
<dbReference type="RefSeq" id="WP_110815425.1">
    <property type="nucleotide sequence ID" value="NZ_QJTE01000006.1"/>
</dbReference>
<proteinExistence type="predicted"/>
<gene>
    <name evidence="1" type="ORF">DFP88_10691</name>
</gene>
<name>A0A318SNG3_9RHOB</name>
<dbReference type="OrthoDB" id="7816979at2"/>
<sequence>MDLCFHIGANCADGERLVTSLQKDRAALAALGTAVPQPARYRRLLRETLGAIASGQEVPGTARGLALRQILDTREEPQRLVLSDPAFLALPPGIFRGGALYPALERRLAALRALFPQDALHLCLTLRHPAAFVAATFARTRARHLDVFMDGVAPQEIAWSGLAARIRKALPEARLTLWCSEDMPLVWQEVLETVAGAQDAPSGRHDLLAEILPAPALERYSAYVEAHALSAAQRRHVIGVFLGKFAIPKAVKQEIDLPGCCDGTLAAMTQAYEADLARIAQMEGVALIRP</sequence>
<evidence type="ECO:0000313" key="2">
    <source>
        <dbReference type="Proteomes" id="UP000248311"/>
    </source>
</evidence>
<organism evidence="1 2">
    <name type="scientific">Pseudoroseicyclus aestuarii</name>
    <dbReference type="NCBI Taxonomy" id="1795041"/>
    <lineage>
        <taxon>Bacteria</taxon>
        <taxon>Pseudomonadati</taxon>
        <taxon>Pseudomonadota</taxon>
        <taxon>Alphaproteobacteria</taxon>
        <taxon>Rhodobacterales</taxon>
        <taxon>Paracoccaceae</taxon>
        <taxon>Pseudoroseicyclus</taxon>
    </lineage>
</organism>
<reference evidence="1 2" key="1">
    <citation type="submission" date="2018-06" db="EMBL/GenBank/DDBJ databases">
        <title>Genomic Encyclopedia of Type Strains, Phase III (KMG-III): the genomes of soil and plant-associated and newly described type strains.</title>
        <authorList>
            <person name="Whitman W."/>
        </authorList>
    </citation>
    <scope>NUCLEOTIDE SEQUENCE [LARGE SCALE GENOMIC DNA]</scope>
    <source>
        <strain evidence="1 2">CECT 9025</strain>
    </source>
</reference>
<evidence type="ECO:0008006" key="3">
    <source>
        <dbReference type="Google" id="ProtNLM"/>
    </source>
</evidence>
<accession>A0A318SNG3</accession>
<comment type="caution">
    <text evidence="1">The sequence shown here is derived from an EMBL/GenBank/DDBJ whole genome shotgun (WGS) entry which is preliminary data.</text>
</comment>
<evidence type="ECO:0000313" key="1">
    <source>
        <dbReference type="EMBL" id="PYE81412.1"/>
    </source>
</evidence>
<protein>
    <recommendedName>
        <fullName evidence="3">Sulfotransferase family protein</fullName>
    </recommendedName>
</protein>
<dbReference type="Proteomes" id="UP000248311">
    <property type="component" value="Unassembled WGS sequence"/>
</dbReference>
<keyword evidence="2" id="KW-1185">Reference proteome</keyword>